<feature type="transmembrane region" description="Helical" evidence="1">
    <location>
        <begin position="40"/>
        <end position="65"/>
    </location>
</feature>
<organism evidence="2 3">
    <name type="scientific">Tuber borchii</name>
    <name type="common">White truffle</name>
    <dbReference type="NCBI Taxonomy" id="42251"/>
    <lineage>
        <taxon>Eukaryota</taxon>
        <taxon>Fungi</taxon>
        <taxon>Dikarya</taxon>
        <taxon>Ascomycota</taxon>
        <taxon>Pezizomycotina</taxon>
        <taxon>Pezizomycetes</taxon>
        <taxon>Pezizales</taxon>
        <taxon>Tuberaceae</taxon>
        <taxon>Tuber</taxon>
    </lineage>
</organism>
<proteinExistence type="predicted"/>
<keyword evidence="3" id="KW-1185">Reference proteome</keyword>
<protein>
    <submittedName>
        <fullName evidence="2">Uncharacterized protein</fullName>
    </submittedName>
</protein>
<sequence length="130" mass="14619">MDCVLLLVLPFYTCRPSATLFLLLWRIFSPPSYWYPIHPIPVFYILPYLFTYLCIHFGLLTILMASIHGPPFGDMLLLWPSLAQPELSLPTPACQPRACADKSSLAYSSVEAAGAQKRYHSPACATRRSL</sequence>
<evidence type="ECO:0000313" key="2">
    <source>
        <dbReference type="EMBL" id="PUU77610.1"/>
    </source>
</evidence>
<dbReference type="Proteomes" id="UP000244722">
    <property type="component" value="Unassembled WGS sequence"/>
</dbReference>
<dbReference type="AlphaFoldDB" id="A0A2T6ZQ41"/>
<keyword evidence="1" id="KW-0812">Transmembrane</keyword>
<comment type="caution">
    <text evidence="2">The sequence shown here is derived from an EMBL/GenBank/DDBJ whole genome shotgun (WGS) entry which is preliminary data.</text>
</comment>
<evidence type="ECO:0000313" key="3">
    <source>
        <dbReference type="Proteomes" id="UP000244722"/>
    </source>
</evidence>
<gene>
    <name evidence="2" type="ORF">B9Z19DRAFT_1086007</name>
</gene>
<reference evidence="2 3" key="1">
    <citation type="submission" date="2017-04" db="EMBL/GenBank/DDBJ databases">
        <title>Draft genome sequence of Tuber borchii Vittad., a whitish edible truffle.</title>
        <authorList>
            <consortium name="DOE Joint Genome Institute"/>
            <person name="Murat C."/>
            <person name="Kuo A."/>
            <person name="Barry K.W."/>
            <person name="Clum A."/>
            <person name="Dockter R.B."/>
            <person name="Fauchery L."/>
            <person name="Iotti M."/>
            <person name="Kohler A."/>
            <person name="Labutti K."/>
            <person name="Lindquist E.A."/>
            <person name="Lipzen A."/>
            <person name="Ohm R.A."/>
            <person name="Wang M."/>
            <person name="Grigoriev I.V."/>
            <person name="Zambonelli A."/>
            <person name="Martin F.M."/>
        </authorList>
    </citation>
    <scope>NUCLEOTIDE SEQUENCE [LARGE SCALE GENOMIC DNA]</scope>
    <source>
        <strain evidence="2 3">Tbo3840</strain>
    </source>
</reference>
<keyword evidence="1" id="KW-0472">Membrane</keyword>
<keyword evidence="1" id="KW-1133">Transmembrane helix</keyword>
<name>A0A2T6ZQ41_TUBBO</name>
<evidence type="ECO:0000256" key="1">
    <source>
        <dbReference type="SAM" id="Phobius"/>
    </source>
</evidence>
<dbReference type="EMBL" id="NESQ01000148">
    <property type="protein sequence ID" value="PUU77610.1"/>
    <property type="molecule type" value="Genomic_DNA"/>
</dbReference>
<accession>A0A2T6ZQ41</accession>